<feature type="region of interest" description="Disordered" evidence="1">
    <location>
        <begin position="21"/>
        <end position="83"/>
    </location>
</feature>
<feature type="compositionally biased region" description="Polar residues" evidence="1">
    <location>
        <begin position="36"/>
        <end position="46"/>
    </location>
</feature>
<dbReference type="AlphaFoldDB" id="A0A2J5HJH4"/>
<evidence type="ECO:0000313" key="4">
    <source>
        <dbReference type="Proteomes" id="UP000235023"/>
    </source>
</evidence>
<evidence type="ECO:0000313" key="3">
    <source>
        <dbReference type="EMBL" id="PLN77234.1"/>
    </source>
</evidence>
<protein>
    <recommendedName>
        <fullName evidence="2">PD-(D/E)XK nuclease-like domain-containing protein</fullName>
    </recommendedName>
</protein>
<sequence>MDDDQREAILEWVKNIELVRRPTPPCPVTDTRAVPMTTTPPSSSWEGLNLQKRTLGEMASPPAADSPKRPRVQRDSDSRSSVLRLRDDISLAGSVSTSASRQRSLDPSRVKANLSRTSPSIVYINELVDPGNEAAKGLLSLLLGENEEGTSSSWVPPEELIAKISAASCQCATEIRSEGSWVIKVACPLLELAIEGLPLECWSVQTEAVDVKYQPRYTARDTYNRKIDLVVGLPEKDWTTYYNQLDAYIPDHQFSHIAHSHTGARVLGFGCEVKAPDGNLIEAEVQLGVWMSGLFSWMLQHRRGATPLPPVVGCISMGANWEFYIVYHVEATHDSHQSTPQVCIWGPLSDLCGRGHSQRAVCTLATRLRRVMQYVCGDFTEQLLKVIVDG</sequence>
<feature type="domain" description="PD-(D/E)XK nuclease-like" evidence="2">
    <location>
        <begin position="156"/>
        <end position="379"/>
    </location>
</feature>
<accession>A0A2J5HJH4</accession>
<proteinExistence type="predicted"/>
<organism evidence="3 4">
    <name type="scientific">Aspergillus taichungensis</name>
    <dbReference type="NCBI Taxonomy" id="482145"/>
    <lineage>
        <taxon>Eukaryota</taxon>
        <taxon>Fungi</taxon>
        <taxon>Dikarya</taxon>
        <taxon>Ascomycota</taxon>
        <taxon>Pezizomycotina</taxon>
        <taxon>Eurotiomycetes</taxon>
        <taxon>Eurotiomycetidae</taxon>
        <taxon>Eurotiales</taxon>
        <taxon>Aspergillaceae</taxon>
        <taxon>Aspergillus</taxon>
        <taxon>Aspergillus subgen. Circumdati</taxon>
    </lineage>
</organism>
<dbReference type="OrthoDB" id="4161186at2759"/>
<keyword evidence="4" id="KW-1185">Reference proteome</keyword>
<evidence type="ECO:0000259" key="2">
    <source>
        <dbReference type="Pfam" id="PF20516"/>
    </source>
</evidence>
<feature type="compositionally biased region" description="Basic and acidic residues" evidence="1">
    <location>
        <begin position="66"/>
        <end position="83"/>
    </location>
</feature>
<dbReference type="Proteomes" id="UP000235023">
    <property type="component" value="Unassembled WGS sequence"/>
</dbReference>
<dbReference type="Pfam" id="PF20516">
    <property type="entry name" value="PDDEXK_12"/>
    <property type="match status" value="1"/>
</dbReference>
<name>A0A2J5HJH4_9EURO</name>
<evidence type="ECO:0000256" key="1">
    <source>
        <dbReference type="SAM" id="MobiDB-lite"/>
    </source>
</evidence>
<gene>
    <name evidence="3" type="ORF">BDW42DRAFT_198579</name>
</gene>
<dbReference type="InterPro" id="IPR046797">
    <property type="entry name" value="PDDEXK_12"/>
</dbReference>
<reference evidence="4" key="1">
    <citation type="submission" date="2017-12" db="EMBL/GenBank/DDBJ databases">
        <authorList>
            <consortium name="DOE Joint Genome Institute"/>
            <person name="Mondo S.J."/>
            <person name="Kjaerbolling I."/>
            <person name="Vesth T.C."/>
            <person name="Frisvad J.C."/>
            <person name="Nybo J.L."/>
            <person name="Theobald S."/>
            <person name="Kuo A."/>
            <person name="Bowyer P."/>
            <person name="Matsuda Y."/>
            <person name="Lyhne E.K."/>
            <person name="Kogle M.E."/>
            <person name="Clum A."/>
            <person name="Lipzen A."/>
            <person name="Salamov A."/>
            <person name="Ngan C.Y."/>
            <person name="Daum C."/>
            <person name="Chiniquy J."/>
            <person name="Barry K."/>
            <person name="LaButti K."/>
            <person name="Haridas S."/>
            <person name="Simmons B.A."/>
            <person name="Magnuson J.K."/>
            <person name="Mortensen U.H."/>
            <person name="Larsen T.O."/>
            <person name="Grigoriev I.V."/>
            <person name="Baker S.E."/>
            <person name="Andersen M.R."/>
            <person name="Nordberg H.P."/>
            <person name="Cantor M.N."/>
            <person name="Hua S.X."/>
        </authorList>
    </citation>
    <scope>NUCLEOTIDE SEQUENCE [LARGE SCALE GENOMIC DNA]</scope>
    <source>
        <strain evidence="4">IBT 19404</strain>
    </source>
</reference>
<dbReference type="EMBL" id="KZ559600">
    <property type="protein sequence ID" value="PLN77234.1"/>
    <property type="molecule type" value="Genomic_DNA"/>
</dbReference>